<proteinExistence type="predicted"/>
<dbReference type="Pfam" id="PF06376">
    <property type="entry name" value="AGP"/>
    <property type="match status" value="1"/>
</dbReference>
<evidence type="ECO:0000313" key="4">
    <source>
        <dbReference type="Proteomes" id="UP000823775"/>
    </source>
</evidence>
<evidence type="ECO:0000313" key="3">
    <source>
        <dbReference type="EMBL" id="MCD9640261.1"/>
    </source>
</evidence>
<gene>
    <name evidence="3" type="ORF">HAX54_025462</name>
</gene>
<keyword evidence="1" id="KW-0812">Transmembrane</keyword>
<dbReference type="InterPro" id="IPR009424">
    <property type="entry name" value="AGP16/20/22/41"/>
</dbReference>
<sequence length="66" mass="7117">MNSVRLMKNFSFTIICFVLLALVEFGFGQGIAPSSAPPPFNDGTTIDQGIAYVLLLVALAITYLVH</sequence>
<evidence type="ECO:0000256" key="1">
    <source>
        <dbReference type="SAM" id="Phobius"/>
    </source>
</evidence>
<accession>A0ABS8V1M9</accession>
<reference evidence="3 4" key="1">
    <citation type="journal article" date="2021" name="BMC Genomics">
        <title>Datura genome reveals duplications of psychoactive alkaloid biosynthetic genes and high mutation rate following tissue culture.</title>
        <authorList>
            <person name="Rajewski A."/>
            <person name="Carter-House D."/>
            <person name="Stajich J."/>
            <person name="Litt A."/>
        </authorList>
    </citation>
    <scope>NUCLEOTIDE SEQUENCE [LARGE SCALE GENOMIC DNA]</scope>
    <source>
        <strain evidence="3">AR-01</strain>
    </source>
</reference>
<name>A0ABS8V1M9_DATST</name>
<keyword evidence="1" id="KW-0472">Membrane</keyword>
<evidence type="ECO:0000256" key="2">
    <source>
        <dbReference type="SAM" id="SignalP"/>
    </source>
</evidence>
<keyword evidence="4" id="KW-1185">Reference proteome</keyword>
<dbReference type="EMBL" id="JACEIK010003095">
    <property type="protein sequence ID" value="MCD9640261.1"/>
    <property type="molecule type" value="Genomic_DNA"/>
</dbReference>
<evidence type="ECO:0008006" key="5">
    <source>
        <dbReference type="Google" id="ProtNLM"/>
    </source>
</evidence>
<organism evidence="3 4">
    <name type="scientific">Datura stramonium</name>
    <name type="common">Jimsonweed</name>
    <name type="synonym">Common thornapple</name>
    <dbReference type="NCBI Taxonomy" id="4076"/>
    <lineage>
        <taxon>Eukaryota</taxon>
        <taxon>Viridiplantae</taxon>
        <taxon>Streptophyta</taxon>
        <taxon>Embryophyta</taxon>
        <taxon>Tracheophyta</taxon>
        <taxon>Spermatophyta</taxon>
        <taxon>Magnoliopsida</taxon>
        <taxon>eudicotyledons</taxon>
        <taxon>Gunneridae</taxon>
        <taxon>Pentapetalae</taxon>
        <taxon>asterids</taxon>
        <taxon>lamiids</taxon>
        <taxon>Solanales</taxon>
        <taxon>Solanaceae</taxon>
        <taxon>Solanoideae</taxon>
        <taxon>Datureae</taxon>
        <taxon>Datura</taxon>
    </lineage>
</organism>
<protein>
    <recommendedName>
        <fullName evidence="5">Arabinogalactan peptide 22</fullName>
    </recommendedName>
</protein>
<feature type="chain" id="PRO_5046348448" description="Arabinogalactan peptide 22" evidence="2">
    <location>
        <begin position="29"/>
        <end position="66"/>
    </location>
</feature>
<dbReference type="Proteomes" id="UP000823775">
    <property type="component" value="Unassembled WGS sequence"/>
</dbReference>
<feature type="signal peptide" evidence="2">
    <location>
        <begin position="1"/>
        <end position="28"/>
    </location>
</feature>
<comment type="caution">
    <text evidence="3">The sequence shown here is derived from an EMBL/GenBank/DDBJ whole genome shotgun (WGS) entry which is preliminary data.</text>
</comment>
<dbReference type="PANTHER" id="PTHR33374">
    <property type="entry name" value="ARABINOGALACTAN PROTEIN 20"/>
    <property type="match status" value="1"/>
</dbReference>
<keyword evidence="1" id="KW-1133">Transmembrane helix</keyword>
<feature type="transmembrane region" description="Helical" evidence="1">
    <location>
        <begin position="44"/>
        <end position="65"/>
    </location>
</feature>
<keyword evidence="2" id="KW-0732">Signal</keyword>